<protein>
    <submittedName>
        <fullName evidence="3 4">Uncharacterized protein LOC108559901</fullName>
    </submittedName>
</protein>
<dbReference type="RefSeq" id="XP_017772787.1">
    <property type="nucleotide sequence ID" value="XM_017917298.1"/>
</dbReference>
<gene>
    <name evidence="3 4 5" type="primary">LOC108559901</name>
</gene>
<proteinExistence type="predicted"/>
<dbReference type="RefSeq" id="XP_017772777.1">
    <property type="nucleotide sequence ID" value="XM_017917288.1"/>
</dbReference>
<feature type="region of interest" description="Disordered" evidence="1">
    <location>
        <begin position="169"/>
        <end position="195"/>
    </location>
</feature>
<evidence type="ECO:0000313" key="4">
    <source>
        <dbReference type="RefSeq" id="XP_017772777.1"/>
    </source>
</evidence>
<dbReference type="Proteomes" id="UP000695000">
    <property type="component" value="Unplaced"/>
</dbReference>
<reference evidence="3 4" key="1">
    <citation type="submission" date="2025-05" db="UniProtKB">
        <authorList>
            <consortium name="RefSeq"/>
        </authorList>
    </citation>
    <scope>IDENTIFICATION</scope>
    <source>
        <tissue evidence="3 4">Whole Larva</tissue>
    </source>
</reference>
<evidence type="ECO:0000256" key="1">
    <source>
        <dbReference type="SAM" id="MobiDB-lite"/>
    </source>
</evidence>
<dbReference type="RefSeq" id="XP_017772769.1">
    <property type="nucleotide sequence ID" value="XM_017917280.1"/>
</dbReference>
<feature type="region of interest" description="Disordered" evidence="1">
    <location>
        <begin position="60"/>
        <end position="105"/>
    </location>
</feature>
<accession>A0ABM1MDW9</accession>
<evidence type="ECO:0000313" key="3">
    <source>
        <dbReference type="RefSeq" id="XP_017772769.1"/>
    </source>
</evidence>
<feature type="region of interest" description="Disordered" evidence="1">
    <location>
        <begin position="134"/>
        <end position="155"/>
    </location>
</feature>
<dbReference type="GeneID" id="108559901"/>
<keyword evidence="2" id="KW-1185">Reference proteome</keyword>
<sequence length="195" mass="21545">MAAVNENLRRKMEPATGLTDDDMEFATFITEIIGGVNPVHKMFLKVMMLIYVNTIHTTRDLRRNGGGGNSNDDNDSASSSQSTRPTVVKTEAGTEERKRMKRCHSRRFSPTGQYAICGNPNILIMSDLLRAHQSAQHGAGSSPSSDEEAESPVLKKYRKMLGKDLRKFIKAEKIPSETEESSSDSEIEGPLLTAK</sequence>
<evidence type="ECO:0000313" key="5">
    <source>
        <dbReference type="RefSeq" id="XP_017772787.1"/>
    </source>
</evidence>
<name>A0ABM1MDW9_NICVS</name>
<evidence type="ECO:0000313" key="2">
    <source>
        <dbReference type="Proteomes" id="UP000695000"/>
    </source>
</evidence>
<feature type="compositionally biased region" description="Acidic residues" evidence="1">
    <location>
        <begin position="177"/>
        <end position="187"/>
    </location>
</feature>
<organism evidence="2 3">
    <name type="scientific">Nicrophorus vespilloides</name>
    <name type="common">Boreal carrion beetle</name>
    <dbReference type="NCBI Taxonomy" id="110193"/>
    <lineage>
        <taxon>Eukaryota</taxon>
        <taxon>Metazoa</taxon>
        <taxon>Ecdysozoa</taxon>
        <taxon>Arthropoda</taxon>
        <taxon>Hexapoda</taxon>
        <taxon>Insecta</taxon>
        <taxon>Pterygota</taxon>
        <taxon>Neoptera</taxon>
        <taxon>Endopterygota</taxon>
        <taxon>Coleoptera</taxon>
        <taxon>Polyphaga</taxon>
        <taxon>Staphyliniformia</taxon>
        <taxon>Silphidae</taxon>
        <taxon>Nicrophorinae</taxon>
        <taxon>Nicrophorus</taxon>
    </lineage>
</organism>